<dbReference type="OrthoDB" id="288532at2"/>
<dbReference type="KEGG" id="ssan:NX02_22420"/>
<evidence type="ECO:0000313" key="1">
    <source>
        <dbReference type="EMBL" id="AHE56104.1"/>
    </source>
</evidence>
<dbReference type="AlphaFoldDB" id="W0ADZ1"/>
<dbReference type="eggNOG" id="ENOG50330HK">
    <property type="taxonomic scope" value="Bacteria"/>
</dbReference>
<proteinExistence type="predicted"/>
<protein>
    <recommendedName>
        <fullName evidence="3">Sulfotransferase family protein</fullName>
    </recommendedName>
</protein>
<gene>
    <name evidence="1" type="ORF">NX02_22420</name>
</gene>
<evidence type="ECO:0000313" key="2">
    <source>
        <dbReference type="Proteomes" id="UP000018851"/>
    </source>
</evidence>
<dbReference type="PATRIC" id="fig|1123269.5.peg.4384"/>
<organism evidence="1 2">
    <name type="scientific">Sphingomonas sanxanigenens DSM 19645 = NX02</name>
    <dbReference type="NCBI Taxonomy" id="1123269"/>
    <lineage>
        <taxon>Bacteria</taxon>
        <taxon>Pseudomonadati</taxon>
        <taxon>Pseudomonadota</taxon>
        <taxon>Alphaproteobacteria</taxon>
        <taxon>Sphingomonadales</taxon>
        <taxon>Sphingomonadaceae</taxon>
        <taxon>Sphingomonas</taxon>
    </lineage>
</organism>
<sequence length="253" mass="27960">MPDPAISTPYGYRTALAAAFGVRLVSDIPERLCRLGVRPWVDGERRARIDAIRRAGVLFVHVPKNAGMSISQHLYGCQVKHRSIRYYQSVAPDLATLPSVAVVRDPVRRFLSAFAYARAGGTAHNRVATPFNARYRGFAGIDDALDHLAGARGPFDVDHIFRPQSWYLRDADGRLAVDELIAFEDLARLTRIGRHRLAAPLPRINAGAGLDQPLTAGQIERIRGFYHADFALVAGLQRRLAKGRQARMEIATG</sequence>
<dbReference type="Proteomes" id="UP000018851">
    <property type="component" value="Chromosome"/>
</dbReference>
<dbReference type="STRING" id="1123269.NX02_22420"/>
<dbReference type="RefSeq" id="WP_025294234.1">
    <property type="nucleotide sequence ID" value="NZ_CP006644.1"/>
</dbReference>
<dbReference type="InterPro" id="IPR027417">
    <property type="entry name" value="P-loop_NTPase"/>
</dbReference>
<dbReference type="EMBL" id="CP006644">
    <property type="protein sequence ID" value="AHE56104.1"/>
    <property type="molecule type" value="Genomic_DNA"/>
</dbReference>
<name>W0ADZ1_9SPHN</name>
<reference evidence="1 2" key="1">
    <citation type="submission" date="2013-07" db="EMBL/GenBank/DDBJ databases">
        <title>Completed genome of Sphingomonas sanxanigenens NX02.</title>
        <authorList>
            <person name="Ma T."/>
            <person name="Huang H."/>
            <person name="Wu M."/>
            <person name="Li X."/>
            <person name="Li G."/>
        </authorList>
    </citation>
    <scope>NUCLEOTIDE SEQUENCE [LARGE SCALE GENOMIC DNA]</scope>
    <source>
        <strain evidence="1 2">NX02</strain>
    </source>
</reference>
<accession>W0ADZ1</accession>
<evidence type="ECO:0008006" key="3">
    <source>
        <dbReference type="Google" id="ProtNLM"/>
    </source>
</evidence>
<dbReference type="HOGENOM" id="CLU_1084959_0_0_5"/>
<dbReference type="Gene3D" id="3.40.50.300">
    <property type="entry name" value="P-loop containing nucleotide triphosphate hydrolases"/>
    <property type="match status" value="1"/>
</dbReference>
<keyword evidence="2" id="KW-1185">Reference proteome</keyword>